<proteinExistence type="predicted"/>
<keyword evidence="2" id="KW-1133">Transmembrane helix</keyword>
<evidence type="ECO:0000256" key="1">
    <source>
        <dbReference type="SAM" id="MobiDB-lite"/>
    </source>
</evidence>
<dbReference type="FunCoup" id="B9RDT8">
    <property type="interactions" value="944"/>
</dbReference>
<sequence length="312" mass="34743">MMADNEEGVEENTSRGNEWEVVSLTASTYDAAPGPKEVELKDEENKDKVYGDEAESSRASLFFSRHFVFPPSQHENLPLEPDNSEILNEEVGKNVVSELGVEEGDKFGRKDEENQPFKGLHVSEEIPGLQFSDGKAISGSEFEESTTLQELGLIEKEQSIYNTDAFNPFHSETEHDGSDTYGESLGISIANEQSEQGSDFSTDISHSPKAVKYDGSNLPCEAWWKRRAASLYSHAKETNALWSIFVAAAVMGLVIIGQRWQQERWRALQLKWQANINEKTGRILGPISRLKDVIVGGHRRGTFIRGGSSSEN</sequence>
<accession>B9RDT8</accession>
<dbReference type="OrthoDB" id="604034at2759"/>
<dbReference type="eggNOG" id="KOG1347">
    <property type="taxonomic scope" value="Eukaryota"/>
</dbReference>
<dbReference type="OMA" id="GAPCKCW"/>
<dbReference type="AlphaFoldDB" id="B9RDT8"/>
<name>B9RDT8_RICCO</name>
<dbReference type="InterPro" id="IPR040304">
    <property type="entry name" value="ATG8-IP-1/2"/>
</dbReference>
<dbReference type="PANTHER" id="PTHR34797:SF1">
    <property type="entry name" value="ATG8-INTERACTING PROTEIN 2"/>
    <property type="match status" value="1"/>
</dbReference>
<keyword evidence="2" id="KW-0472">Membrane</keyword>
<dbReference type="PANTHER" id="PTHR34797">
    <property type="entry name" value="ATG8-INTERACTING PROTEIN 2"/>
    <property type="match status" value="1"/>
</dbReference>
<feature type="region of interest" description="Disordered" evidence="1">
    <location>
        <begin position="26"/>
        <end position="53"/>
    </location>
</feature>
<evidence type="ECO:0000256" key="2">
    <source>
        <dbReference type="SAM" id="Phobius"/>
    </source>
</evidence>
<evidence type="ECO:0000313" key="3">
    <source>
        <dbReference type="EMBL" id="EEF50546.1"/>
    </source>
</evidence>
<keyword evidence="2" id="KW-0812">Transmembrane</keyword>
<reference evidence="4" key="1">
    <citation type="journal article" date="2010" name="Nat. Biotechnol.">
        <title>Draft genome sequence of the oilseed species Ricinus communis.</title>
        <authorList>
            <person name="Chan A.P."/>
            <person name="Crabtree J."/>
            <person name="Zhao Q."/>
            <person name="Lorenzi H."/>
            <person name="Orvis J."/>
            <person name="Puiu D."/>
            <person name="Melake-Berhan A."/>
            <person name="Jones K.M."/>
            <person name="Redman J."/>
            <person name="Chen G."/>
            <person name="Cahoon E.B."/>
            <person name="Gedil M."/>
            <person name="Stanke M."/>
            <person name="Haas B.J."/>
            <person name="Wortman J.R."/>
            <person name="Fraser-Liggett C.M."/>
            <person name="Ravel J."/>
            <person name="Rabinowicz P.D."/>
        </authorList>
    </citation>
    <scope>NUCLEOTIDE SEQUENCE [LARGE SCALE GENOMIC DNA]</scope>
    <source>
        <strain evidence="4">cv. Hale</strain>
    </source>
</reference>
<organism evidence="3 4">
    <name type="scientific">Ricinus communis</name>
    <name type="common">Castor bean</name>
    <dbReference type="NCBI Taxonomy" id="3988"/>
    <lineage>
        <taxon>Eukaryota</taxon>
        <taxon>Viridiplantae</taxon>
        <taxon>Streptophyta</taxon>
        <taxon>Embryophyta</taxon>
        <taxon>Tracheophyta</taxon>
        <taxon>Spermatophyta</taxon>
        <taxon>Magnoliopsida</taxon>
        <taxon>eudicotyledons</taxon>
        <taxon>Gunneridae</taxon>
        <taxon>Pentapetalae</taxon>
        <taxon>rosids</taxon>
        <taxon>fabids</taxon>
        <taxon>Malpighiales</taxon>
        <taxon>Euphorbiaceae</taxon>
        <taxon>Acalyphoideae</taxon>
        <taxon>Acalypheae</taxon>
        <taxon>Ricinus</taxon>
    </lineage>
</organism>
<evidence type="ECO:0008006" key="5">
    <source>
        <dbReference type="Google" id="ProtNLM"/>
    </source>
</evidence>
<dbReference type="STRING" id="3988.B9RDT8"/>
<feature type="compositionally biased region" description="Acidic residues" evidence="1">
    <location>
        <begin position="1"/>
        <end position="10"/>
    </location>
</feature>
<dbReference type="KEGG" id="rcu:8261896"/>
<evidence type="ECO:0000313" key="4">
    <source>
        <dbReference type="Proteomes" id="UP000008311"/>
    </source>
</evidence>
<keyword evidence="4" id="KW-1185">Reference proteome</keyword>
<feature type="region of interest" description="Disordered" evidence="1">
    <location>
        <begin position="1"/>
        <end position="20"/>
    </location>
</feature>
<dbReference type="InParanoid" id="B9RDT8"/>
<protein>
    <recommendedName>
        <fullName evidence="5">ATG8-interacting protein 1</fullName>
    </recommendedName>
</protein>
<dbReference type="Proteomes" id="UP000008311">
    <property type="component" value="Unassembled WGS sequence"/>
</dbReference>
<gene>
    <name evidence="3" type="ORF">RCOM_1615820</name>
</gene>
<dbReference type="EMBL" id="EQ973775">
    <property type="protein sequence ID" value="EEF50546.1"/>
    <property type="molecule type" value="Genomic_DNA"/>
</dbReference>
<feature type="transmembrane region" description="Helical" evidence="2">
    <location>
        <begin position="240"/>
        <end position="257"/>
    </location>
</feature>
<feature type="compositionally biased region" description="Basic and acidic residues" evidence="1">
    <location>
        <begin position="36"/>
        <end position="51"/>
    </location>
</feature>